<dbReference type="EMBL" id="CAJVQB010003323">
    <property type="protein sequence ID" value="CAG8604803.1"/>
    <property type="molecule type" value="Genomic_DNA"/>
</dbReference>
<reference evidence="3 4" key="1">
    <citation type="submission" date="2021-06" db="EMBL/GenBank/DDBJ databases">
        <authorList>
            <person name="Kallberg Y."/>
            <person name="Tangrot J."/>
            <person name="Rosling A."/>
        </authorList>
    </citation>
    <scope>NUCLEOTIDE SEQUENCE [LARGE SCALE GENOMIC DNA]</scope>
    <source>
        <strain evidence="3 4">120-4 pot B 10/14</strain>
    </source>
</reference>
<gene>
    <name evidence="3" type="ORF">GMARGA_LOCUS7063</name>
</gene>
<dbReference type="PANTHER" id="PTHR10067">
    <property type="entry name" value="PHOSPHATIDYLSERINE DECARBOXYLASE"/>
    <property type="match status" value="1"/>
</dbReference>
<protein>
    <submittedName>
        <fullName evidence="3">34603_t:CDS:1</fullName>
    </submittedName>
</protein>
<keyword evidence="1" id="KW-0210">Decarboxylase</keyword>
<comment type="caution">
    <text evidence="3">The sequence shown here is derived from an EMBL/GenBank/DDBJ whole genome shotgun (WGS) entry which is preliminary data.</text>
</comment>
<evidence type="ECO:0000313" key="3">
    <source>
        <dbReference type="EMBL" id="CAG8604803.1"/>
    </source>
</evidence>
<dbReference type="Pfam" id="PF02666">
    <property type="entry name" value="PS_Dcarbxylase"/>
    <property type="match status" value="1"/>
</dbReference>
<evidence type="ECO:0000313" key="4">
    <source>
        <dbReference type="Proteomes" id="UP000789901"/>
    </source>
</evidence>
<dbReference type="PANTHER" id="PTHR10067:SF13">
    <property type="entry name" value="PHOSPHATIDYLSERINE DECARBOXYLASE"/>
    <property type="match status" value="1"/>
</dbReference>
<organism evidence="3 4">
    <name type="scientific">Gigaspora margarita</name>
    <dbReference type="NCBI Taxonomy" id="4874"/>
    <lineage>
        <taxon>Eukaryota</taxon>
        <taxon>Fungi</taxon>
        <taxon>Fungi incertae sedis</taxon>
        <taxon>Mucoromycota</taxon>
        <taxon>Glomeromycotina</taxon>
        <taxon>Glomeromycetes</taxon>
        <taxon>Diversisporales</taxon>
        <taxon>Gigasporaceae</taxon>
        <taxon>Gigaspora</taxon>
    </lineage>
</organism>
<sequence>MSSKEHTIGPFEIPSFYQPIVQGFRNMVELNGWKESFKKAVVTAHLTETEEMKNIKNFDDYCNFLNYFVLWTPKENENGLMYTMLCTFYFVLDQESVVCYQSPIKLRVYPHEPLTELSQWMVYYASILGHFLDTYESLTEETLNSFLYAKNYRIEDYEEPRDGWRSFNHFFSRNIKKNLDIDETSIVSPADSEYDGSWNIEEDSTIVIKGIKWTINELLAGSKYSNEFSGGKFIYSFLNTFDYHCQHAPVDGKVLEARVIPEQVYLEVKVTKSDGKKVLSPVREVINVEGGLKGEVAPDNPGYQFCQTRGLIIIESKIVGKVAVLPVGMVQVLSVVLKVEEGKKVTKKDEISYFQFGGSDVVMLFQKGVSIVAEKHVHYKVGQKIACKN</sequence>
<dbReference type="Proteomes" id="UP000789901">
    <property type="component" value="Unassembled WGS sequence"/>
</dbReference>
<accession>A0ABN7UKX3</accession>
<keyword evidence="2" id="KW-0456">Lyase</keyword>
<evidence type="ECO:0000256" key="2">
    <source>
        <dbReference type="ARBA" id="ARBA00023239"/>
    </source>
</evidence>
<proteinExistence type="predicted"/>
<evidence type="ECO:0000256" key="1">
    <source>
        <dbReference type="ARBA" id="ARBA00022793"/>
    </source>
</evidence>
<keyword evidence="4" id="KW-1185">Reference proteome</keyword>
<name>A0ABN7UKX3_GIGMA</name>
<dbReference type="InterPro" id="IPR003817">
    <property type="entry name" value="PS_Dcarbxylase"/>
</dbReference>